<keyword evidence="1" id="KW-0812">Transmembrane</keyword>
<keyword evidence="1" id="KW-1133">Transmembrane helix</keyword>
<keyword evidence="1" id="KW-0472">Membrane</keyword>
<keyword evidence="3" id="KW-1185">Reference proteome</keyword>
<feature type="transmembrane region" description="Helical" evidence="1">
    <location>
        <begin position="66"/>
        <end position="92"/>
    </location>
</feature>
<evidence type="ECO:0000313" key="3">
    <source>
        <dbReference type="Proteomes" id="UP000298860"/>
    </source>
</evidence>
<proteinExistence type="predicted"/>
<evidence type="ECO:0000256" key="1">
    <source>
        <dbReference type="SAM" id="Phobius"/>
    </source>
</evidence>
<organism evidence="2 3">
    <name type="scientific">Gandjariella thermophila</name>
    <dbReference type="NCBI Taxonomy" id="1931992"/>
    <lineage>
        <taxon>Bacteria</taxon>
        <taxon>Bacillati</taxon>
        <taxon>Actinomycetota</taxon>
        <taxon>Actinomycetes</taxon>
        <taxon>Pseudonocardiales</taxon>
        <taxon>Pseudonocardiaceae</taxon>
        <taxon>Gandjariella</taxon>
    </lineage>
</organism>
<dbReference type="AlphaFoldDB" id="A0A4D4JAU2"/>
<accession>A0A4D4JAU2</accession>
<dbReference type="Proteomes" id="UP000298860">
    <property type="component" value="Unassembled WGS sequence"/>
</dbReference>
<evidence type="ECO:0000313" key="2">
    <source>
        <dbReference type="EMBL" id="GDY31519.1"/>
    </source>
</evidence>
<reference evidence="3" key="1">
    <citation type="submission" date="2019-04" db="EMBL/GenBank/DDBJ databases">
        <title>Draft genome sequence of Pseudonocardiaceae bacterium SL3-2-4.</title>
        <authorList>
            <person name="Ningsih F."/>
            <person name="Yokota A."/>
            <person name="Sakai Y."/>
            <person name="Nanatani K."/>
            <person name="Yabe S."/>
            <person name="Oetari A."/>
            <person name="Sjamsuridzal W."/>
        </authorList>
    </citation>
    <scope>NUCLEOTIDE SEQUENCE [LARGE SCALE GENOMIC DNA]</scope>
    <source>
        <strain evidence="3">SL3-2-4</strain>
    </source>
</reference>
<sequence>MAAGPLLGGTIGTAVTTAVLGPLFVHRLAASVGRPTETVQTALAHSRGGTLPSGIPAWVIDAAKAAFAGSLAVAFAVVAGLMVVSFLVALLVHTGSRPAERSSPVAPG</sequence>
<gene>
    <name evidence="2" type="ORF">GTS_31520</name>
</gene>
<dbReference type="EMBL" id="BJFL01000015">
    <property type="protein sequence ID" value="GDY31519.1"/>
    <property type="molecule type" value="Genomic_DNA"/>
</dbReference>
<protein>
    <submittedName>
        <fullName evidence="2">Uncharacterized protein</fullName>
    </submittedName>
</protein>
<name>A0A4D4JAU2_9PSEU</name>
<comment type="caution">
    <text evidence="2">The sequence shown here is derived from an EMBL/GenBank/DDBJ whole genome shotgun (WGS) entry which is preliminary data.</text>
</comment>